<dbReference type="AlphaFoldDB" id="A0A0R3LRL4"/>
<proteinExistence type="predicted"/>
<feature type="chain" id="PRO_5006443288" evidence="1">
    <location>
        <begin position="35"/>
        <end position="295"/>
    </location>
</feature>
<dbReference type="OrthoDB" id="8203337at2"/>
<feature type="signal peptide" evidence="1">
    <location>
        <begin position="1"/>
        <end position="34"/>
    </location>
</feature>
<dbReference type="EMBL" id="LLXZ01000101">
    <property type="protein sequence ID" value="KRR07584.1"/>
    <property type="molecule type" value="Genomic_DNA"/>
</dbReference>
<dbReference type="STRING" id="280332.CQ12_27515"/>
<accession>A0A0R3LRL4</accession>
<keyword evidence="1" id="KW-0732">Signal</keyword>
<keyword evidence="3" id="KW-1185">Reference proteome</keyword>
<reference evidence="2 3" key="1">
    <citation type="submission" date="2014-03" db="EMBL/GenBank/DDBJ databases">
        <title>Bradyrhizobium valentinum sp. nov., isolated from effective nodules of Lupinus mariae-josephae, a lupine endemic of basic-lime soils in Eastern Spain.</title>
        <authorList>
            <person name="Duran D."/>
            <person name="Rey L."/>
            <person name="Navarro A."/>
            <person name="Busquets A."/>
            <person name="Imperial J."/>
            <person name="Ruiz-Argueso T."/>
        </authorList>
    </citation>
    <scope>NUCLEOTIDE SEQUENCE [LARGE SCALE GENOMIC DNA]</scope>
    <source>
        <strain evidence="2 3">PAC68</strain>
    </source>
</reference>
<gene>
    <name evidence="2" type="ORF">CQ12_27515</name>
</gene>
<evidence type="ECO:0000313" key="3">
    <source>
        <dbReference type="Proteomes" id="UP000050863"/>
    </source>
</evidence>
<dbReference type="Proteomes" id="UP000050863">
    <property type="component" value="Unassembled WGS sequence"/>
</dbReference>
<evidence type="ECO:0000313" key="2">
    <source>
        <dbReference type="EMBL" id="KRR07584.1"/>
    </source>
</evidence>
<name>A0A0R3LRL4_9BRAD</name>
<protein>
    <submittedName>
        <fullName evidence="2">Uncharacterized protein</fullName>
    </submittedName>
</protein>
<comment type="caution">
    <text evidence="2">The sequence shown here is derived from an EMBL/GenBank/DDBJ whole genome shotgun (WGS) entry which is preliminary data.</text>
</comment>
<dbReference type="RefSeq" id="WP_057836180.1">
    <property type="nucleotide sequence ID" value="NZ_LLXZ01000101.1"/>
</dbReference>
<evidence type="ECO:0000256" key="1">
    <source>
        <dbReference type="SAM" id="SignalP"/>
    </source>
</evidence>
<organism evidence="2 3">
    <name type="scientific">Bradyrhizobium jicamae</name>
    <dbReference type="NCBI Taxonomy" id="280332"/>
    <lineage>
        <taxon>Bacteria</taxon>
        <taxon>Pseudomonadati</taxon>
        <taxon>Pseudomonadota</taxon>
        <taxon>Alphaproteobacteria</taxon>
        <taxon>Hyphomicrobiales</taxon>
        <taxon>Nitrobacteraceae</taxon>
        <taxon>Bradyrhizobium</taxon>
    </lineage>
</organism>
<sequence length="295" mass="30943">MPRHALVSMTLASMTLALMTLALGLVSLAGASLADDVKPKAPETAFSGKLRPDILGMSTESNAESARVVFDSLFKGRTDTKTDIQQQKFGNGGTGYVAALNFSLPAGPKQNGEMLSASFSSPASANRAYFLARNLTFAQDQQPTKANMIKEIMGKYGVPTIVGDQHLYYIYRKGSIMSVGGKYKEATALEAIDKPLDPRAAVKLNGDTVRGSCVAVVKRAQTKAKDPSAMLAEAKGANCDGVLSVQLVPGTPADRVGIAQFTLLDVKQLISAAAIDSAAVATDQPSMPTGSTPKL</sequence>